<dbReference type="PROSITE" id="PS00211">
    <property type="entry name" value="ABC_TRANSPORTER_1"/>
    <property type="match status" value="2"/>
</dbReference>
<comment type="subcellular location">
    <subcellularLocation>
        <location evidence="1">Cell inner membrane</location>
        <topology evidence="1">Peripheral membrane protein</topology>
    </subcellularLocation>
</comment>
<evidence type="ECO:0000256" key="8">
    <source>
        <dbReference type="SAM" id="MobiDB-lite"/>
    </source>
</evidence>
<dbReference type="GO" id="GO:0005886">
    <property type="term" value="C:plasma membrane"/>
    <property type="evidence" value="ECO:0007669"/>
    <property type="project" value="UniProtKB-SubCell"/>
</dbReference>
<dbReference type="PROSITE" id="PS50893">
    <property type="entry name" value="ABC_TRANSPORTER_2"/>
    <property type="match status" value="2"/>
</dbReference>
<dbReference type="Proteomes" id="UP000609531">
    <property type="component" value="Unassembled WGS sequence"/>
</dbReference>
<dbReference type="InterPro" id="IPR013563">
    <property type="entry name" value="Oligopep_ABC_C"/>
</dbReference>
<evidence type="ECO:0000256" key="3">
    <source>
        <dbReference type="ARBA" id="ARBA00022448"/>
    </source>
</evidence>
<dbReference type="InterPro" id="IPR027417">
    <property type="entry name" value="P-loop_NTPase"/>
</dbReference>
<comment type="caution">
    <text evidence="10">The sequence shown here is derived from an EMBL/GenBank/DDBJ whole genome shotgun (WGS) entry which is preliminary data.</text>
</comment>
<dbReference type="GO" id="GO:0055085">
    <property type="term" value="P:transmembrane transport"/>
    <property type="evidence" value="ECO:0007669"/>
    <property type="project" value="UniProtKB-ARBA"/>
</dbReference>
<feature type="domain" description="ABC transporter" evidence="9">
    <location>
        <begin position="32"/>
        <end position="277"/>
    </location>
</feature>
<dbReference type="GO" id="GO:0016887">
    <property type="term" value="F:ATP hydrolysis activity"/>
    <property type="evidence" value="ECO:0007669"/>
    <property type="project" value="InterPro"/>
</dbReference>
<feature type="region of interest" description="Disordered" evidence="8">
    <location>
        <begin position="1"/>
        <end position="20"/>
    </location>
</feature>
<gene>
    <name evidence="10" type="ORF">JCR33_12295</name>
</gene>
<evidence type="ECO:0000256" key="6">
    <source>
        <dbReference type="ARBA" id="ARBA00022840"/>
    </source>
</evidence>
<keyword evidence="5" id="KW-0547">Nucleotide-binding</keyword>
<sequence>MTTLRTAHGPAETTPADPADEVLSIDGLTTSIRTGQGDRRQGEQRLIEDIGFSVRRGQTLGIVGESGSGKSVTALSIMRLLPRSATVAGRVMLKGRNLTTLSDRQMADVRGDRIGMIFQEPMTSLNPVLPVGLQIEESLRRHKVASGQAARRRAVELLDRVRIPNAARRTAEYPHQLSGGMRQRVMIAMALACNPELLIADEPTTALDVTTQAGIIDLLKQIQADDGTAIMFITHDMGVVAEVSDDVLVMRSGRIVEHGPSQQIFHRPAETYTRQLLNSVPRIGDMRGKPGPAPFASIGDDGAALAPSPLEVAKGPVLRVTDLSVSFRVRNETSRFRRTTLRAVRGVGFDLRAGETLAIVGESGCGKSTLARSIMGLQAVDSGAIEVAGRVATSMTAAEARLARKAIQMVFQDPFASLNPRLRIVDSLTEPLTAHGVSSGGARATAVRLIEEVGLSAEMLDRLPHQFSGGQRQRICIARALALEPEVIVADEAVSALDVSVQAQVLNLLMQLQARRGLALLFISHDMAVVERLSHRVAVMYRGQIVEIGPRAAVFERPAHAYTRRLLSAVPLPDPSRRHKLSGIEELFGTPSAEPSTAAWTDLGDGHRVLAA</sequence>
<dbReference type="AlphaFoldDB" id="A0A934IMC4"/>
<dbReference type="GO" id="GO:0005524">
    <property type="term" value="F:ATP binding"/>
    <property type="evidence" value="ECO:0007669"/>
    <property type="project" value="UniProtKB-KW"/>
</dbReference>
<dbReference type="NCBIfam" id="NF007739">
    <property type="entry name" value="PRK10419.1"/>
    <property type="match status" value="2"/>
</dbReference>
<dbReference type="GO" id="GO:0015833">
    <property type="term" value="P:peptide transport"/>
    <property type="evidence" value="ECO:0007669"/>
    <property type="project" value="InterPro"/>
</dbReference>
<dbReference type="InterPro" id="IPR003439">
    <property type="entry name" value="ABC_transporter-like_ATP-bd"/>
</dbReference>
<feature type="domain" description="ABC transporter" evidence="9">
    <location>
        <begin position="318"/>
        <end position="567"/>
    </location>
</feature>
<dbReference type="SUPFAM" id="SSF52540">
    <property type="entry name" value="P-loop containing nucleoside triphosphate hydrolases"/>
    <property type="match status" value="2"/>
</dbReference>
<evidence type="ECO:0000256" key="2">
    <source>
        <dbReference type="ARBA" id="ARBA00005417"/>
    </source>
</evidence>
<dbReference type="InterPro" id="IPR050388">
    <property type="entry name" value="ABC_Ni/Peptide_Import"/>
</dbReference>
<keyword evidence="7" id="KW-0472">Membrane</keyword>
<dbReference type="Gene3D" id="3.40.50.300">
    <property type="entry name" value="P-loop containing nucleotide triphosphate hydrolases"/>
    <property type="match status" value="2"/>
</dbReference>
<name>A0A934IMC4_9HYPH</name>
<reference evidence="10" key="1">
    <citation type="submission" date="2020-12" db="EMBL/GenBank/DDBJ databases">
        <title>Bacterial taxonomy.</title>
        <authorList>
            <person name="Pan X."/>
        </authorList>
    </citation>
    <scope>NUCLEOTIDE SEQUENCE</scope>
    <source>
        <strain evidence="10">B2012</strain>
    </source>
</reference>
<keyword evidence="3" id="KW-0813">Transport</keyword>
<dbReference type="NCBIfam" id="NF008453">
    <property type="entry name" value="PRK11308.1"/>
    <property type="match status" value="2"/>
</dbReference>
<evidence type="ECO:0000313" key="11">
    <source>
        <dbReference type="Proteomes" id="UP000609531"/>
    </source>
</evidence>
<evidence type="ECO:0000313" key="10">
    <source>
        <dbReference type="EMBL" id="MBJ3776477.1"/>
    </source>
</evidence>
<evidence type="ECO:0000256" key="7">
    <source>
        <dbReference type="ARBA" id="ARBA00023136"/>
    </source>
</evidence>
<dbReference type="PANTHER" id="PTHR43297:SF2">
    <property type="entry name" value="DIPEPTIDE TRANSPORT ATP-BINDING PROTEIN DPPD"/>
    <property type="match status" value="1"/>
</dbReference>
<keyword evidence="4" id="KW-1003">Cell membrane</keyword>
<dbReference type="SMART" id="SM00382">
    <property type="entry name" value="AAA"/>
    <property type="match status" value="2"/>
</dbReference>
<dbReference type="RefSeq" id="WP_198882378.1">
    <property type="nucleotide sequence ID" value="NZ_JAEKJA010000009.1"/>
</dbReference>
<organism evidence="10 11">
    <name type="scientific">Acuticoccus mangrovi</name>
    <dbReference type="NCBI Taxonomy" id="2796142"/>
    <lineage>
        <taxon>Bacteria</taxon>
        <taxon>Pseudomonadati</taxon>
        <taxon>Pseudomonadota</taxon>
        <taxon>Alphaproteobacteria</taxon>
        <taxon>Hyphomicrobiales</taxon>
        <taxon>Amorphaceae</taxon>
        <taxon>Acuticoccus</taxon>
    </lineage>
</organism>
<dbReference type="Pfam" id="PF08352">
    <property type="entry name" value="oligo_HPY"/>
    <property type="match status" value="2"/>
</dbReference>
<keyword evidence="11" id="KW-1185">Reference proteome</keyword>
<dbReference type="CDD" id="cd03257">
    <property type="entry name" value="ABC_NikE_OppD_transporters"/>
    <property type="match status" value="2"/>
</dbReference>
<protein>
    <submittedName>
        <fullName evidence="10">ABC transporter ATP-binding protein</fullName>
    </submittedName>
</protein>
<dbReference type="FunFam" id="3.40.50.300:FF:000016">
    <property type="entry name" value="Oligopeptide ABC transporter ATP-binding component"/>
    <property type="match status" value="2"/>
</dbReference>
<dbReference type="Pfam" id="PF00005">
    <property type="entry name" value="ABC_tran"/>
    <property type="match status" value="2"/>
</dbReference>
<dbReference type="PANTHER" id="PTHR43297">
    <property type="entry name" value="OLIGOPEPTIDE TRANSPORT ATP-BINDING PROTEIN APPD"/>
    <property type="match status" value="1"/>
</dbReference>
<dbReference type="EMBL" id="JAEKJA010000009">
    <property type="protein sequence ID" value="MBJ3776477.1"/>
    <property type="molecule type" value="Genomic_DNA"/>
</dbReference>
<evidence type="ECO:0000256" key="5">
    <source>
        <dbReference type="ARBA" id="ARBA00022741"/>
    </source>
</evidence>
<evidence type="ECO:0000259" key="9">
    <source>
        <dbReference type="PROSITE" id="PS50893"/>
    </source>
</evidence>
<keyword evidence="6 10" id="KW-0067">ATP-binding</keyword>
<dbReference type="InterPro" id="IPR017871">
    <property type="entry name" value="ABC_transporter-like_CS"/>
</dbReference>
<dbReference type="InterPro" id="IPR003593">
    <property type="entry name" value="AAA+_ATPase"/>
</dbReference>
<comment type="similarity">
    <text evidence="2">Belongs to the ABC transporter superfamily.</text>
</comment>
<evidence type="ECO:0000256" key="4">
    <source>
        <dbReference type="ARBA" id="ARBA00022475"/>
    </source>
</evidence>
<accession>A0A934IMC4</accession>
<evidence type="ECO:0000256" key="1">
    <source>
        <dbReference type="ARBA" id="ARBA00004417"/>
    </source>
</evidence>
<proteinExistence type="inferred from homology"/>